<evidence type="ECO:0000313" key="8">
    <source>
        <dbReference type="EMBL" id="KAK3171239.1"/>
    </source>
</evidence>
<evidence type="ECO:0000313" key="9">
    <source>
        <dbReference type="Proteomes" id="UP001276659"/>
    </source>
</evidence>
<evidence type="ECO:0008006" key="10">
    <source>
        <dbReference type="Google" id="ProtNLM"/>
    </source>
</evidence>
<comment type="subcellular location">
    <subcellularLocation>
        <location evidence="1">Nucleus</location>
    </subcellularLocation>
</comment>
<keyword evidence="5" id="KW-0234">DNA repair</keyword>
<keyword evidence="9" id="KW-1185">Reference proteome</keyword>
<dbReference type="GO" id="GO:0033065">
    <property type="term" value="C:Rad51C-XRCC3 complex"/>
    <property type="evidence" value="ECO:0007669"/>
    <property type="project" value="TreeGrafter"/>
</dbReference>
<feature type="region of interest" description="Disordered" evidence="7">
    <location>
        <begin position="236"/>
        <end position="268"/>
    </location>
</feature>
<gene>
    <name evidence="8" type="ORF">OEA41_003323</name>
</gene>
<dbReference type="EMBL" id="JASNWA010000008">
    <property type="protein sequence ID" value="KAK3171239.1"/>
    <property type="molecule type" value="Genomic_DNA"/>
</dbReference>
<keyword evidence="6" id="KW-0539">Nucleus</keyword>
<dbReference type="SUPFAM" id="SSF52540">
    <property type="entry name" value="P-loop containing nucleoside triphosphate hydrolases"/>
    <property type="match status" value="1"/>
</dbReference>
<accession>A0AAD9Z426</accession>
<evidence type="ECO:0000256" key="7">
    <source>
        <dbReference type="SAM" id="MobiDB-lite"/>
    </source>
</evidence>
<dbReference type="AlphaFoldDB" id="A0AAD9Z426"/>
<proteinExistence type="predicted"/>
<dbReference type="GO" id="GO:0005657">
    <property type="term" value="C:replication fork"/>
    <property type="evidence" value="ECO:0007669"/>
    <property type="project" value="TreeGrafter"/>
</dbReference>
<evidence type="ECO:0000256" key="2">
    <source>
        <dbReference type="ARBA" id="ARBA00022741"/>
    </source>
</evidence>
<reference evidence="8" key="1">
    <citation type="submission" date="2022-11" db="EMBL/GenBank/DDBJ databases">
        <title>Chromosomal genome sequence assembly and mating type (MAT) locus characterization of the leprose asexual lichenized fungus Lepraria neglecta (Nyl.) Erichsen.</title>
        <authorList>
            <person name="Allen J.L."/>
            <person name="Pfeffer B."/>
        </authorList>
    </citation>
    <scope>NUCLEOTIDE SEQUENCE</scope>
    <source>
        <strain evidence="8">Allen 5258</strain>
    </source>
</reference>
<dbReference type="PANTHER" id="PTHR46239:SF1">
    <property type="entry name" value="DNA REPAIR PROTEIN RAD51 HOMOLOG 3"/>
    <property type="match status" value="1"/>
</dbReference>
<evidence type="ECO:0000256" key="3">
    <source>
        <dbReference type="ARBA" id="ARBA00022763"/>
    </source>
</evidence>
<dbReference type="GO" id="GO:0000707">
    <property type="term" value="P:meiotic DNA recombinase assembly"/>
    <property type="evidence" value="ECO:0007669"/>
    <property type="project" value="TreeGrafter"/>
</dbReference>
<evidence type="ECO:0000256" key="4">
    <source>
        <dbReference type="ARBA" id="ARBA00022840"/>
    </source>
</evidence>
<dbReference type="GO" id="GO:0008821">
    <property type="term" value="F:crossover junction DNA endonuclease activity"/>
    <property type="evidence" value="ECO:0007669"/>
    <property type="project" value="TreeGrafter"/>
</dbReference>
<comment type="caution">
    <text evidence="8">The sequence shown here is derived from an EMBL/GenBank/DDBJ whole genome shotgun (WGS) entry which is preliminary data.</text>
</comment>
<dbReference type="PANTHER" id="PTHR46239">
    <property type="entry name" value="DNA REPAIR PROTEIN RAD51 HOMOLOG 3 RAD51C"/>
    <property type="match status" value="1"/>
</dbReference>
<dbReference type="GO" id="GO:0005524">
    <property type="term" value="F:ATP binding"/>
    <property type="evidence" value="ECO:0007669"/>
    <property type="project" value="UniProtKB-KW"/>
</dbReference>
<dbReference type="GO" id="GO:0033063">
    <property type="term" value="C:Rad51B-Rad51C-Rad51D-XRCC2 complex"/>
    <property type="evidence" value="ECO:0007669"/>
    <property type="project" value="TreeGrafter"/>
</dbReference>
<keyword evidence="3" id="KW-0227">DNA damage</keyword>
<dbReference type="Gene3D" id="3.40.50.300">
    <property type="entry name" value="P-loop containing nucleotide triphosphate hydrolases"/>
    <property type="match status" value="1"/>
</dbReference>
<keyword evidence="2" id="KW-0547">Nucleotide-binding</keyword>
<dbReference type="InterPro" id="IPR052093">
    <property type="entry name" value="HR_Repair_Mediator"/>
</dbReference>
<dbReference type="GO" id="GO:0007131">
    <property type="term" value="P:reciprocal meiotic recombination"/>
    <property type="evidence" value="ECO:0007669"/>
    <property type="project" value="TreeGrafter"/>
</dbReference>
<evidence type="ECO:0000256" key="6">
    <source>
        <dbReference type="ARBA" id="ARBA00023242"/>
    </source>
</evidence>
<dbReference type="GO" id="GO:0000400">
    <property type="term" value="F:four-way junction DNA binding"/>
    <property type="evidence" value="ECO:0007669"/>
    <property type="project" value="TreeGrafter"/>
</dbReference>
<sequence length="287" mass="31019">MFIDAAYRLVGSRLNEIISGFSNSQSQTAASSQPVTDISDLLDNFHHYTTPTLPHLLALLTHRATSFPPPNTSLIVIDSFSTLFALAFPKTMESTDNPQTPAKKSDAAQWAGSRRWAVMGDYISKIGRLAATTNIAILLTGQTTTRIRSETGAVLHPAISGTGWDSGLSTCVVLFRDWTFQTTETPSSHREYVLGVRFAGVVKAKGVSYEGVGKVVALRIEKSGLHEIKMNRANIRLSSSPPLPPTSIKRKRGEIADSESEEGAAASDQEFGWAVDDNALSIEGLPD</sequence>
<evidence type="ECO:0000256" key="1">
    <source>
        <dbReference type="ARBA" id="ARBA00004123"/>
    </source>
</evidence>
<dbReference type="InterPro" id="IPR027417">
    <property type="entry name" value="P-loop_NTPase"/>
</dbReference>
<dbReference type="Proteomes" id="UP001276659">
    <property type="component" value="Unassembled WGS sequence"/>
</dbReference>
<keyword evidence="4" id="KW-0067">ATP-binding</keyword>
<evidence type="ECO:0000256" key="5">
    <source>
        <dbReference type="ARBA" id="ARBA00023204"/>
    </source>
</evidence>
<organism evidence="8 9">
    <name type="scientific">Lepraria neglecta</name>
    <dbReference type="NCBI Taxonomy" id="209136"/>
    <lineage>
        <taxon>Eukaryota</taxon>
        <taxon>Fungi</taxon>
        <taxon>Dikarya</taxon>
        <taxon>Ascomycota</taxon>
        <taxon>Pezizomycotina</taxon>
        <taxon>Lecanoromycetes</taxon>
        <taxon>OSLEUM clade</taxon>
        <taxon>Lecanoromycetidae</taxon>
        <taxon>Lecanorales</taxon>
        <taxon>Lecanorineae</taxon>
        <taxon>Stereocaulaceae</taxon>
        <taxon>Lepraria</taxon>
    </lineage>
</organism>
<protein>
    <recommendedName>
        <fullName evidence="10">DNA recombination and repair protein Rad51-like C-terminal domain-containing protein</fullName>
    </recommendedName>
</protein>
<name>A0AAD9Z426_9LECA</name>